<keyword evidence="8" id="KW-1185">Reference proteome</keyword>
<feature type="compositionally biased region" description="Basic and acidic residues" evidence="6">
    <location>
        <begin position="656"/>
        <end position="668"/>
    </location>
</feature>
<evidence type="ECO:0000256" key="6">
    <source>
        <dbReference type="SAM" id="MobiDB-lite"/>
    </source>
</evidence>
<evidence type="ECO:0000313" key="8">
    <source>
        <dbReference type="Proteomes" id="UP000694865"/>
    </source>
</evidence>
<evidence type="ECO:0000256" key="5">
    <source>
        <dbReference type="PROSITE-ProRule" id="PRU00042"/>
    </source>
</evidence>
<evidence type="ECO:0000256" key="2">
    <source>
        <dbReference type="ARBA" id="ARBA00022737"/>
    </source>
</evidence>
<name>A0ABM0MBY6_SACKO</name>
<feature type="domain" description="C2H2-type" evidence="7">
    <location>
        <begin position="144"/>
        <end position="167"/>
    </location>
</feature>
<feature type="domain" description="C2H2-type" evidence="7">
    <location>
        <begin position="510"/>
        <end position="532"/>
    </location>
</feature>
<feature type="domain" description="C2H2-type" evidence="7">
    <location>
        <begin position="343"/>
        <end position="371"/>
    </location>
</feature>
<dbReference type="SUPFAM" id="SSF57667">
    <property type="entry name" value="beta-beta-alpha zinc fingers"/>
    <property type="match status" value="7"/>
</dbReference>
<accession>A0ABM0MBY6</accession>
<proteinExistence type="predicted"/>
<feature type="domain" description="C2H2-type" evidence="7">
    <location>
        <begin position="389"/>
        <end position="417"/>
    </location>
</feature>
<feature type="region of interest" description="Disordered" evidence="6">
    <location>
        <begin position="947"/>
        <end position="985"/>
    </location>
</feature>
<feature type="compositionally biased region" description="Low complexity" evidence="6">
    <location>
        <begin position="963"/>
        <end position="975"/>
    </location>
</feature>
<feature type="region of interest" description="Disordered" evidence="6">
    <location>
        <begin position="632"/>
        <end position="674"/>
    </location>
</feature>
<dbReference type="SMART" id="SM00355">
    <property type="entry name" value="ZnF_C2H2"/>
    <property type="match status" value="23"/>
</dbReference>
<dbReference type="Gene3D" id="3.30.160.60">
    <property type="entry name" value="Classic Zinc Finger"/>
    <property type="match status" value="11"/>
</dbReference>
<feature type="domain" description="C2H2-type" evidence="7">
    <location>
        <begin position="115"/>
        <end position="143"/>
    </location>
</feature>
<evidence type="ECO:0000256" key="3">
    <source>
        <dbReference type="ARBA" id="ARBA00022771"/>
    </source>
</evidence>
<dbReference type="Proteomes" id="UP000694865">
    <property type="component" value="Unplaced"/>
</dbReference>
<dbReference type="RefSeq" id="XP_006817527.1">
    <property type="nucleotide sequence ID" value="XM_006817464.1"/>
</dbReference>
<evidence type="ECO:0000256" key="1">
    <source>
        <dbReference type="ARBA" id="ARBA00022723"/>
    </source>
</evidence>
<dbReference type="GeneID" id="102807869"/>
<feature type="domain" description="C2H2-type" evidence="7">
    <location>
        <begin position="740"/>
        <end position="767"/>
    </location>
</feature>
<feature type="domain" description="C2H2-type" evidence="7">
    <location>
        <begin position="596"/>
        <end position="624"/>
    </location>
</feature>
<feature type="compositionally biased region" description="Basic and acidic residues" evidence="6">
    <location>
        <begin position="71"/>
        <end position="108"/>
    </location>
</feature>
<keyword evidence="1" id="KW-0479">Metal-binding</keyword>
<feature type="domain" description="C2H2-type" evidence="7">
    <location>
        <begin position="450"/>
        <end position="477"/>
    </location>
</feature>
<feature type="domain" description="C2H2-type" evidence="7">
    <location>
        <begin position="199"/>
        <end position="226"/>
    </location>
</feature>
<protein>
    <submittedName>
        <fullName evidence="9">Zinc finger protein 91-like</fullName>
    </submittedName>
</protein>
<reference evidence="9" key="1">
    <citation type="submission" date="2025-08" db="UniProtKB">
        <authorList>
            <consortium name="RefSeq"/>
        </authorList>
    </citation>
    <scope>IDENTIFICATION</scope>
    <source>
        <tissue evidence="9">Testes</tissue>
    </source>
</reference>
<organism evidence="8 9">
    <name type="scientific">Saccoglossus kowalevskii</name>
    <name type="common">Acorn worm</name>
    <dbReference type="NCBI Taxonomy" id="10224"/>
    <lineage>
        <taxon>Eukaryota</taxon>
        <taxon>Metazoa</taxon>
        <taxon>Hemichordata</taxon>
        <taxon>Enteropneusta</taxon>
        <taxon>Harrimaniidae</taxon>
        <taxon>Saccoglossus</taxon>
    </lineage>
</organism>
<feature type="compositionally biased region" description="Basic and acidic residues" evidence="6">
    <location>
        <begin position="947"/>
        <end position="960"/>
    </location>
</feature>
<dbReference type="PROSITE" id="PS50157">
    <property type="entry name" value="ZINC_FINGER_C2H2_2"/>
    <property type="match status" value="17"/>
</dbReference>
<dbReference type="PANTHER" id="PTHR24409:SF295">
    <property type="entry name" value="AZ2-RELATED"/>
    <property type="match status" value="1"/>
</dbReference>
<feature type="domain" description="C2H2-type" evidence="7">
    <location>
        <begin position="420"/>
        <end position="447"/>
    </location>
</feature>
<evidence type="ECO:0000259" key="7">
    <source>
        <dbReference type="PROSITE" id="PS50157"/>
    </source>
</evidence>
<feature type="region of interest" description="Disordered" evidence="6">
    <location>
        <begin position="43"/>
        <end position="108"/>
    </location>
</feature>
<feature type="domain" description="C2H2-type" evidence="7">
    <location>
        <begin position="768"/>
        <end position="796"/>
    </location>
</feature>
<dbReference type="InterPro" id="IPR013087">
    <property type="entry name" value="Znf_C2H2_type"/>
</dbReference>
<feature type="domain" description="C2H2-type" evidence="7">
    <location>
        <begin position="478"/>
        <end position="506"/>
    </location>
</feature>
<feature type="domain" description="C2H2-type" evidence="7">
    <location>
        <begin position="986"/>
        <end position="1013"/>
    </location>
</feature>
<keyword evidence="3 5" id="KW-0863">Zinc-finger</keyword>
<feature type="domain" description="C2H2-type" evidence="7">
    <location>
        <begin position="1014"/>
        <end position="1038"/>
    </location>
</feature>
<evidence type="ECO:0000256" key="4">
    <source>
        <dbReference type="ARBA" id="ARBA00022833"/>
    </source>
</evidence>
<feature type="domain" description="C2H2-type" evidence="7">
    <location>
        <begin position="684"/>
        <end position="711"/>
    </location>
</feature>
<dbReference type="Pfam" id="PF00096">
    <property type="entry name" value="zf-C2H2"/>
    <property type="match status" value="7"/>
</dbReference>
<keyword evidence="4" id="KW-0862">Zinc</keyword>
<dbReference type="InterPro" id="IPR036236">
    <property type="entry name" value="Znf_C2H2_sf"/>
</dbReference>
<feature type="domain" description="C2H2-type" evidence="7">
    <location>
        <begin position="712"/>
        <end position="731"/>
    </location>
</feature>
<dbReference type="Pfam" id="PF13912">
    <property type="entry name" value="zf-C2H2_6"/>
    <property type="match status" value="1"/>
</dbReference>
<dbReference type="PROSITE" id="PS00028">
    <property type="entry name" value="ZINC_FINGER_C2H2_1"/>
    <property type="match status" value="16"/>
</dbReference>
<gene>
    <name evidence="9" type="primary">LOC102807869</name>
</gene>
<keyword evidence="2" id="KW-0677">Repeat</keyword>
<feature type="domain" description="C2H2-type" evidence="7">
    <location>
        <begin position="297"/>
        <end position="320"/>
    </location>
</feature>
<evidence type="ECO:0000313" key="9">
    <source>
        <dbReference type="RefSeq" id="XP_006817527.1"/>
    </source>
</evidence>
<sequence length="1038" mass="117758">MAEVALKCEQCDFVGDTYTRLTEHVTTEHAGESSVTVHAVISSENSDGEENKDRYAKPESPVAVEVEEKIDENVHVVKENSDKEEEKSPENTDNQKEEKQTDGDDSSDLKKDISLVCFICQQKFSKKDRLASHISYVHGGVKLYECTICTERFTWRDSYSRHLRKAHQVNTFDCQMCLFTSVDRAGLTEHMNTHIEVEYKCQMCDEVFSTVQSLEDHKKIHEAPQSPLKTIEDIKISTLRTRPKCNACNLTFKVRKYYTLHNRLVHGIYMKGPKHEALLADSSSSDNNGDDLKTTLYSCHLCHKTYTSWKSFGFHKRKVHNIFVLPRQGVRPSPTVPRASQPYKCLECSASFASASNRSRHMKMAHHRIKQKNNKIKVEQADASAGDRFECNICNRSFGRRCDLSHHQTKSHPNEVGKPHRCKTCGKRFVKECHLQCHEKWHLKSKNKPCKCKVCHKGFYKRSDLIRHSQMHKKETHFYCNICPQNFSSLSALVLHKQQSHATEKRSPANLCTVCGEKFTSKVALACHVKSHPNVHICDICSFAATETKKFRSHYEKHIDPVTKAYKCYYRGCHHSCKSKDGLQSHISNHYSGEHFKCKICGLKTNYKPNLARHMETVHQIKDSTPKRIYKLSKKTQQDQSPPNKRPSIKSLIVRLKTEESGRERAPTNDEDSEIEDAVTIPTRKCKVCYKEFKSSSDLRRHEWTHSDDKPYVCVHCGRGFTRHDKLKTHQCKPVKNVGMRCSTCGDCFESRFELSLHQVTHRQDVRVQCSLCDETFRSRVDLNSHQYTVHQNERSAEAQKRAEPTPYKFTCSKCGKMFKLWKNMKIHINKSGPCLGAAPISNTLEAQNNVSPRSLGLFKTPTSTAIKKEIDGSYAGYGDSTPLDLSAHDASTSKGHTDMSGLIISNVCSLNSNDAPSGSGSGGGSRAQSRLQMLLTGHKKPVETVKICDGDEGYSDKSNGDSLRSSSISEASSPSPTPTPRQNRFKCKHCDITFPDAMLFTIHMGIHGSDHAFQCNTCGENCRDRNSFMLHFVGQHS</sequence>
<dbReference type="PANTHER" id="PTHR24409">
    <property type="entry name" value="ZINC FINGER PROTEIN 142"/>
    <property type="match status" value="1"/>
</dbReference>